<proteinExistence type="predicted"/>
<evidence type="ECO:0000256" key="1">
    <source>
        <dbReference type="SAM" id="SignalP"/>
    </source>
</evidence>
<keyword evidence="3" id="KW-1185">Reference proteome</keyword>
<dbReference type="Proteomes" id="UP000324233">
    <property type="component" value="Chromosome"/>
</dbReference>
<name>A0A5B9W569_9BACT</name>
<dbReference type="KEGG" id="agv:OJF2_38660"/>
<feature type="signal peptide" evidence="1">
    <location>
        <begin position="1"/>
        <end position="33"/>
    </location>
</feature>
<gene>
    <name evidence="2" type="ORF">OJF2_38660</name>
</gene>
<sequence length="157" mass="18200" precursor="true">MTGPTPVARKWTRVSSILLVASAMVVQPASSPAADEPAERPYVLECYYKAKWGKADEFIRLFKKNHYPVLRALEKEGRLLKITAVKPRYHGTEDGRWDYRVTLVFKNPAAAFDSEHEEAIKKRLFPDQEAFLREEQLRFEILDAHWDVPTLDLDLDR</sequence>
<organism evidence="2 3">
    <name type="scientific">Aquisphaera giovannonii</name>
    <dbReference type="NCBI Taxonomy" id="406548"/>
    <lineage>
        <taxon>Bacteria</taxon>
        <taxon>Pseudomonadati</taxon>
        <taxon>Planctomycetota</taxon>
        <taxon>Planctomycetia</taxon>
        <taxon>Isosphaerales</taxon>
        <taxon>Isosphaeraceae</taxon>
        <taxon>Aquisphaera</taxon>
    </lineage>
</organism>
<accession>A0A5B9W569</accession>
<evidence type="ECO:0000313" key="3">
    <source>
        <dbReference type="Proteomes" id="UP000324233"/>
    </source>
</evidence>
<evidence type="ECO:0000313" key="2">
    <source>
        <dbReference type="EMBL" id="QEH35315.1"/>
    </source>
</evidence>
<evidence type="ECO:0008006" key="4">
    <source>
        <dbReference type="Google" id="ProtNLM"/>
    </source>
</evidence>
<dbReference type="RefSeq" id="WP_210420076.1">
    <property type="nucleotide sequence ID" value="NZ_CP042997.1"/>
</dbReference>
<keyword evidence="1" id="KW-0732">Signal</keyword>
<protein>
    <recommendedName>
        <fullName evidence="4">EthD domain-containing protein</fullName>
    </recommendedName>
</protein>
<dbReference type="AlphaFoldDB" id="A0A5B9W569"/>
<reference evidence="2 3" key="1">
    <citation type="submission" date="2019-08" db="EMBL/GenBank/DDBJ databases">
        <title>Deep-cultivation of Planctomycetes and their phenomic and genomic characterization uncovers novel biology.</title>
        <authorList>
            <person name="Wiegand S."/>
            <person name="Jogler M."/>
            <person name="Boedeker C."/>
            <person name="Pinto D."/>
            <person name="Vollmers J."/>
            <person name="Rivas-Marin E."/>
            <person name="Kohn T."/>
            <person name="Peeters S.H."/>
            <person name="Heuer A."/>
            <person name="Rast P."/>
            <person name="Oberbeckmann S."/>
            <person name="Bunk B."/>
            <person name="Jeske O."/>
            <person name="Meyerdierks A."/>
            <person name="Storesund J.E."/>
            <person name="Kallscheuer N."/>
            <person name="Luecker S."/>
            <person name="Lage O.M."/>
            <person name="Pohl T."/>
            <person name="Merkel B.J."/>
            <person name="Hornburger P."/>
            <person name="Mueller R.-W."/>
            <person name="Bruemmer F."/>
            <person name="Labrenz M."/>
            <person name="Spormann A.M."/>
            <person name="Op den Camp H."/>
            <person name="Overmann J."/>
            <person name="Amann R."/>
            <person name="Jetten M.S.M."/>
            <person name="Mascher T."/>
            <person name="Medema M.H."/>
            <person name="Devos D.P."/>
            <person name="Kaster A.-K."/>
            <person name="Ovreas L."/>
            <person name="Rohde M."/>
            <person name="Galperin M.Y."/>
            <person name="Jogler C."/>
        </authorList>
    </citation>
    <scope>NUCLEOTIDE SEQUENCE [LARGE SCALE GENOMIC DNA]</scope>
    <source>
        <strain evidence="2 3">OJF2</strain>
    </source>
</reference>
<feature type="chain" id="PRO_5022719265" description="EthD domain-containing protein" evidence="1">
    <location>
        <begin position="34"/>
        <end position="157"/>
    </location>
</feature>
<dbReference type="EMBL" id="CP042997">
    <property type="protein sequence ID" value="QEH35315.1"/>
    <property type="molecule type" value="Genomic_DNA"/>
</dbReference>